<evidence type="ECO:0000256" key="2">
    <source>
        <dbReference type="SAM" id="SignalP"/>
    </source>
</evidence>
<evidence type="ECO:0000256" key="1">
    <source>
        <dbReference type="SAM" id="MobiDB-lite"/>
    </source>
</evidence>
<dbReference type="Gramene" id="TraesCS3A03G0720200.1">
    <property type="protein sequence ID" value="TraesCS3A03G0720200.1.CDS"/>
    <property type="gene ID" value="TraesCS3A03G0720200"/>
</dbReference>
<dbReference type="Gramene" id="TraesRN3A0100738100.1">
    <property type="protein sequence ID" value="TraesRN3A0100738100.1"/>
    <property type="gene ID" value="TraesRN3A0100738100"/>
</dbReference>
<feature type="chain" id="PRO_5043173495" description="Jekyll 3" evidence="2">
    <location>
        <begin position="26"/>
        <end position="129"/>
    </location>
</feature>
<feature type="region of interest" description="Disordered" evidence="1">
    <location>
        <begin position="108"/>
        <end position="129"/>
    </location>
</feature>
<name>A0A3B6EJH8_WHEAT</name>
<reference evidence="3" key="1">
    <citation type="submission" date="2018-08" db="EMBL/GenBank/DDBJ databases">
        <authorList>
            <person name="Rossello M."/>
        </authorList>
    </citation>
    <scope>NUCLEOTIDE SEQUENCE [LARGE SCALE GENOMIC DNA]</scope>
    <source>
        <strain evidence="3">cv. Chinese Spring</strain>
    </source>
</reference>
<keyword evidence="2" id="KW-0732">Signal</keyword>
<dbReference type="Gramene" id="TraesMAC3A03G01438340.1">
    <property type="protein sequence ID" value="TraesMAC3A03G01438340.1"/>
    <property type="gene ID" value="TraesMAC3A03G01438340"/>
</dbReference>
<evidence type="ECO:0000313" key="3">
    <source>
        <dbReference type="EnsemblPlants" id="TraesCS3A02G288600.1"/>
    </source>
</evidence>
<dbReference type="GeneID" id="123058564"/>
<evidence type="ECO:0008006" key="5">
    <source>
        <dbReference type="Google" id="ProtNLM"/>
    </source>
</evidence>
<dbReference type="EnsemblPlants" id="TraesCS3A02G288600.1">
    <property type="protein sequence ID" value="TraesCS3A02G288600.1"/>
    <property type="gene ID" value="TraesCS3A02G288600"/>
</dbReference>
<sequence>MAARTGKALALAMLISFLVVQGTTGKLTANCYCVFYNWCFNIGPKPRDHLICMEKSLKHCFKGCPRTATTPYVTPLADLVNPVTDERSMAVPAGGADHGEFHITEGSVEAPAGGADHGEFNAAEEDAAP</sequence>
<protein>
    <recommendedName>
        <fullName evidence="5">Jekyll 3</fullName>
    </recommendedName>
</protein>
<keyword evidence="4" id="KW-1185">Reference proteome</keyword>
<gene>
    <name evidence="3" type="primary">LOC123058564</name>
</gene>
<dbReference type="Gramene" id="TraesWEE_scaffold_049375_01G000200.1">
    <property type="protein sequence ID" value="TraesWEE_scaffold_049375_01G000200.1"/>
    <property type="gene ID" value="TraesWEE_scaffold_049375_01G000200"/>
</dbReference>
<evidence type="ECO:0000313" key="4">
    <source>
        <dbReference type="Proteomes" id="UP000019116"/>
    </source>
</evidence>
<organism evidence="3">
    <name type="scientific">Triticum aestivum</name>
    <name type="common">Wheat</name>
    <dbReference type="NCBI Taxonomy" id="4565"/>
    <lineage>
        <taxon>Eukaryota</taxon>
        <taxon>Viridiplantae</taxon>
        <taxon>Streptophyta</taxon>
        <taxon>Embryophyta</taxon>
        <taxon>Tracheophyta</taxon>
        <taxon>Spermatophyta</taxon>
        <taxon>Magnoliopsida</taxon>
        <taxon>Liliopsida</taxon>
        <taxon>Poales</taxon>
        <taxon>Poaceae</taxon>
        <taxon>BOP clade</taxon>
        <taxon>Pooideae</taxon>
        <taxon>Triticodae</taxon>
        <taxon>Triticeae</taxon>
        <taxon>Triticinae</taxon>
        <taxon>Triticum</taxon>
    </lineage>
</organism>
<dbReference type="Proteomes" id="UP000019116">
    <property type="component" value="Chromosome 3A"/>
</dbReference>
<feature type="signal peptide" evidence="2">
    <location>
        <begin position="1"/>
        <end position="25"/>
    </location>
</feature>
<dbReference type="OMA" id="DHGEFHA"/>
<dbReference type="AlphaFoldDB" id="A0A3B6EJH8"/>
<dbReference type="Gramene" id="TraesCS3A02G288600.1">
    <property type="protein sequence ID" value="TraesCS3A02G288600.1"/>
    <property type="gene ID" value="TraesCS3A02G288600"/>
</dbReference>
<dbReference type="RefSeq" id="XP_044337212.1">
    <property type="nucleotide sequence ID" value="XM_044481277.1"/>
</dbReference>
<dbReference type="OrthoDB" id="583964at2759"/>
<proteinExistence type="predicted"/>
<reference evidence="3" key="2">
    <citation type="submission" date="2018-10" db="UniProtKB">
        <authorList>
            <consortium name="EnsemblPlants"/>
        </authorList>
    </citation>
    <scope>IDENTIFICATION</scope>
</reference>
<accession>A0A3B6EJH8</accession>